<evidence type="ECO:0000256" key="1">
    <source>
        <dbReference type="SAM" id="Phobius"/>
    </source>
</evidence>
<keyword evidence="1" id="KW-0812">Transmembrane</keyword>
<gene>
    <name evidence="2" type="ORF">EJB05_00844</name>
</gene>
<reference evidence="2 3" key="1">
    <citation type="journal article" date="2019" name="Sci. Rep.">
        <title>A high-quality genome of Eragrostis curvula grass provides insights into Poaceae evolution and supports new strategies to enhance forage quality.</title>
        <authorList>
            <person name="Carballo J."/>
            <person name="Santos B.A.C.M."/>
            <person name="Zappacosta D."/>
            <person name="Garbus I."/>
            <person name="Selva J.P."/>
            <person name="Gallo C.A."/>
            <person name="Diaz A."/>
            <person name="Albertini E."/>
            <person name="Caccamo M."/>
            <person name="Echenique V."/>
        </authorList>
    </citation>
    <scope>NUCLEOTIDE SEQUENCE [LARGE SCALE GENOMIC DNA]</scope>
    <source>
        <strain evidence="3">cv. Victoria</strain>
        <tissue evidence="2">Leaf</tissue>
    </source>
</reference>
<dbReference type="Gramene" id="TVU49531">
    <property type="protein sequence ID" value="TVU49531"/>
    <property type="gene ID" value="EJB05_00844"/>
</dbReference>
<name>A0A5J9WN53_9POAL</name>
<comment type="caution">
    <text evidence="2">The sequence shown here is derived from an EMBL/GenBank/DDBJ whole genome shotgun (WGS) entry which is preliminary data.</text>
</comment>
<keyword evidence="1" id="KW-0472">Membrane</keyword>
<proteinExistence type="predicted"/>
<protein>
    <submittedName>
        <fullName evidence="2">Uncharacterized protein</fullName>
    </submittedName>
</protein>
<evidence type="ECO:0000313" key="2">
    <source>
        <dbReference type="EMBL" id="TVU49531.1"/>
    </source>
</evidence>
<dbReference type="EMBL" id="RWGY01000002">
    <property type="protein sequence ID" value="TVU49531.1"/>
    <property type="molecule type" value="Genomic_DNA"/>
</dbReference>
<keyword evidence="3" id="KW-1185">Reference proteome</keyword>
<dbReference type="AlphaFoldDB" id="A0A5J9WN53"/>
<feature type="transmembrane region" description="Helical" evidence="1">
    <location>
        <begin position="121"/>
        <end position="141"/>
    </location>
</feature>
<dbReference type="Proteomes" id="UP000324897">
    <property type="component" value="Chromosome 6"/>
</dbReference>
<dbReference type="OrthoDB" id="639153at2759"/>
<accession>A0A5J9WN53</accession>
<keyword evidence="1" id="KW-1133">Transmembrane helix</keyword>
<sequence length="229" mass="25607">MALQSSATTNFFFPPAAGGLRSSTACRAGAGNAVRFFPGKSRRGTKTTSLQLRCSSGHYHLQERWWTLQMRPDDFVEPTGKGAEEMKAIRDALVRDPLQPVWLAVQEIVATRGNLLRCRGFHVAVVSGPLLLVAGLCKLYTVAPNLFMDIVFGYIFYKMGVLAAHLSRNGKANNICTRMQQVLIAILALKCNHPTKDFYYRFTDFLWSDARTFKSPRIKPIKFASELAE</sequence>
<feature type="transmembrane region" description="Helical" evidence="1">
    <location>
        <begin position="147"/>
        <end position="166"/>
    </location>
</feature>
<evidence type="ECO:0000313" key="3">
    <source>
        <dbReference type="Proteomes" id="UP000324897"/>
    </source>
</evidence>
<organism evidence="2 3">
    <name type="scientific">Eragrostis curvula</name>
    <name type="common">weeping love grass</name>
    <dbReference type="NCBI Taxonomy" id="38414"/>
    <lineage>
        <taxon>Eukaryota</taxon>
        <taxon>Viridiplantae</taxon>
        <taxon>Streptophyta</taxon>
        <taxon>Embryophyta</taxon>
        <taxon>Tracheophyta</taxon>
        <taxon>Spermatophyta</taxon>
        <taxon>Magnoliopsida</taxon>
        <taxon>Liliopsida</taxon>
        <taxon>Poales</taxon>
        <taxon>Poaceae</taxon>
        <taxon>PACMAD clade</taxon>
        <taxon>Chloridoideae</taxon>
        <taxon>Eragrostideae</taxon>
        <taxon>Eragrostidinae</taxon>
        <taxon>Eragrostis</taxon>
    </lineage>
</organism>